<evidence type="ECO:0000313" key="2">
    <source>
        <dbReference type="EMBL" id="MBP2193584.1"/>
    </source>
</evidence>
<dbReference type="GO" id="GO:0003677">
    <property type="term" value="F:DNA binding"/>
    <property type="evidence" value="ECO:0007669"/>
    <property type="project" value="UniProtKB-KW"/>
</dbReference>
<dbReference type="RefSeq" id="WP_209896812.1">
    <property type="nucleotide sequence ID" value="NZ_JAGGMR010000001.1"/>
</dbReference>
<feature type="region of interest" description="Disordered" evidence="1">
    <location>
        <begin position="241"/>
        <end position="264"/>
    </location>
</feature>
<reference evidence="2 3" key="1">
    <citation type="submission" date="2021-03" db="EMBL/GenBank/DDBJ databases">
        <title>Sequencing the genomes of 1000 actinobacteria strains.</title>
        <authorList>
            <person name="Klenk H.-P."/>
        </authorList>
    </citation>
    <scope>NUCLEOTIDE SEQUENCE [LARGE SCALE GENOMIC DNA]</scope>
    <source>
        <strain evidence="2 3">DSM 45516</strain>
    </source>
</reference>
<comment type="caution">
    <text evidence="2">The sequence shown here is derived from an EMBL/GenBank/DDBJ whole genome shotgun (WGS) entry which is preliminary data.</text>
</comment>
<organism evidence="2 3">
    <name type="scientific">Nocardia goodfellowii</name>
    <dbReference type="NCBI Taxonomy" id="882446"/>
    <lineage>
        <taxon>Bacteria</taxon>
        <taxon>Bacillati</taxon>
        <taxon>Actinomycetota</taxon>
        <taxon>Actinomycetes</taxon>
        <taxon>Mycobacteriales</taxon>
        <taxon>Nocardiaceae</taxon>
        <taxon>Nocardia</taxon>
    </lineage>
</organism>
<dbReference type="Proteomes" id="UP001519325">
    <property type="component" value="Unassembled WGS sequence"/>
</dbReference>
<sequence length="264" mass="29288">MCQASYQRFRRREQAYGRWQPRVPADKVRAHIERLKAAGIRPHQLEALAGVDRVTIANAARPDWERVSSEVEQAILAVPVPERAADVVADNALVPSLGAQRRVQALVAHGYPQAHLARELGISPASATMSGLVGRPNTAGGCTGETISAARERAVKALFERLQMIPGPSDRARAHGRAHRWPLPFEWDEDSIDDPTAKPVRARWTPASARAERHERIQQLTTSGAPAWQIADQLGITERSVVRQRQRSTVATPQRLEQDWGLDR</sequence>
<keyword evidence="2" id="KW-0238">DNA-binding</keyword>
<protein>
    <submittedName>
        <fullName evidence="2">DNA-binding CsgD family transcriptional regulator</fullName>
    </submittedName>
</protein>
<gene>
    <name evidence="2" type="ORF">BJ987_006485</name>
</gene>
<evidence type="ECO:0000256" key="1">
    <source>
        <dbReference type="SAM" id="MobiDB-lite"/>
    </source>
</evidence>
<name>A0ABS4QRA4_9NOCA</name>
<evidence type="ECO:0000313" key="3">
    <source>
        <dbReference type="Proteomes" id="UP001519325"/>
    </source>
</evidence>
<keyword evidence="3" id="KW-1185">Reference proteome</keyword>
<accession>A0ABS4QRA4</accession>
<dbReference type="EMBL" id="JAGGMR010000001">
    <property type="protein sequence ID" value="MBP2193584.1"/>
    <property type="molecule type" value="Genomic_DNA"/>
</dbReference>
<proteinExistence type="predicted"/>